<reference evidence="1 2" key="1">
    <citation type="submission" date="2019-09" db="EMBL/GenBank/DDBJ databases">
        <title>Nocardioides panacisoli sp. nov., isolated from the soil of a ginseng field.</title>
        <authorList>
            <person name="Cho C."/>
        </authorList>
    </citation>
    <scope>NUCLEOTIDE SEQUENCE [LARGE SCALE GENOMIC DNA]</scope>
    <source>
        <strain evidence="1 2">BN130099</strain>
    </source>
</reference>
<evidence type="ECO:0000313" key="1">
    <source>
        <dbReference type="EMBL" id="KAA1417743.1"/>
    </source>
</evidence>
<evidence type="ECO:0000313" key="2">
    <source>
        <dbReference type="Proteomes" id="UP000325003"/>
    </source>
</evidence>
<dbReference type="AlphaFoldDB" id="A0A5B1LAI0"/>
<dbReference type="Proteomes" id="UP000325003">
    <property type="component" value="Unassembled WGS sequence"/>
</dbReference>
<sequence>MGLFRRSQPSSERVSHPVSAFWSWWEARGHRVDPHRISPLTDELAELVASIHPELVWEFGKGVDSEHRLTVSAGGVAAVRPAAERWLRAAPAPTETWEFRSSKEADPAGAGQTLEIAGARINLAETTFRVESSPEELRVHIGVFHPRFPDLSDQVRGQVSYLLLDWLLGEDDVERWLGHIEPLVVPPGLGGTAQDVVSAVDQIRSQRDINEWTLARFADEKGRPGMALFRRGLRWLDHPTLDRHQLVTARYRAQPDGLPADDAAFEELQAMEEELESVAGTRGVLVGHESHCGSRRFHVYTDGEDQNVDADLRRWAQQRRVSLQATADPAWSHVRHMTG</sequence>
<accession>A0A5B1LAI0</accession>
<organism evidence="1 2">
    <name type="scientific">Nocardioides humilatus</name>
    <dbReference type="NCBI Taxonomy" id="2607660"/>
    <lineage>
        <taxon>Bacteria</taxon>
        <taxon>Bacillati</taxon>
        <taxon>Actinomycetota</taxon>
        <taxon>Actinomycetes</taxon>
        <taxon>Propionibacteriales</taxon>
        <taxon>Nocardioidaceae</taxon>
        <taxon>Nocardioides</taxon>
    </lineage>
</organism>
<dbReference type="RefSeq" id="WP_149729312.1">
    <property type="nucleotide sequence ID" value="NZ_VUJV01000005.1"/>
</dbReference>
<proteinExistence type="predicted"/>
<comment type="caution">
    <text evidence="1">The sequence shown here is derived from an EMBL/GenBank/DDBJ whole genome shotgun (WGS) entry which is preliminary data.</text>
</comment>
<gene>
    <name evidence="1" type="ORF">F0U44_15745</name>
</gene>
<keyword evidence="2" id="KW-1185">Reference proteome</keyword>
<protein>
    <submittedName>
        <fullName evidence="1">DUF695 domain-containing protein</fullName>
    </submittedName>
</protein>
<dbReference type="EMBL" id="VUJV01000005">
    <property type="protein sequence ID" value="KAA1417743.1"/>
    <property type="molecule type" value="Genomic_DNA"/>
</dbReference>
<reference evidence="1 2" key="2">
    <citation type="submission" date="2019-09" db="EMBL/GenBank/DDBJ databases">
        <authorList>
            <person name="Jin C."/>
        </authorList>
    </citation>
    <scope>NUCLEOTIDE SEQUENCE [LARGE SCALE GENOMIC DNA]</scope>
    <source>
        <strain evidence="1 2">BN130099</strain>
    </source>
</reference>
<name>A0A5B1LAI0_9ACTN</name>